<dbReference type="AlphaFoldDB" id="A0A1R1RMU2"/>
<evidence type="ECO:0000313" key="2">
    <source>
        <dbReference type="EMBL" id="OMI07527.1"/>
    </source>
</evidence>
<proteinExistence type="predicted"/>
<dbReference type="OrthoDB" id="2984153at2"/>
<dbReference type="RefSeq" id="WP_076762660.1">
    <property type="nucleotide sequence ID" value="NZ_JARMMH010000001.1"/>
</dbReference>
<keyword evidence="1" id="KW-0472">Membrane</keyword>
<accession>A0A1R1RMU2</accession>
<name>A0A1R1RMU2_9BACI</name>
<dbReference type="EMBL" id="MTJL01000010">
    <property type="protein sequence ID" value="OMI07527.1"/>
    <property type="molecule type" value="Genomic_DNA"/>
</dbReference>
<organism evidence="2 3">
    <name type="scientific">Bacillus swezeyi</name>
    <dbReference type="NCBI Taxonomy" id="1925020"/>
    <lineage>
        <taxon>Bacteria</taxon>
        <taxon>Bacillati</taxon>
        <taxon>Bacillota</taxon>
        <taxon>Bacilli</taxon>
        <taxon>Bacillales</taxon>
        <taxon>Bacillaceae</taxon>
        <taxon>Bacillus</taxon>
    </lineage>
</organism>
<evidence type="ECO:0008006" key="4">
    <source>
        <dbReference type="Google" id="ProtNLM"/>
    </source>
</evidence>
<evidence type="ECO:0000313" key="3">
    <source>
        <dbReference type="Proteomes" id="UP000187367"/>
    </source>
</evidence>
<sequence length="89" mass="9227">MLNNSVKKLSVAAFCLALSILAVGTGIFEATKVLGLTSATAASLYYSLQVIGWGMTAASIVSTFGLSTVLTGAIVRAVSRYGFKGFVSW</sequence>
<keyword evidence="3" id="KW-1185">Reference proteome</keyword>
<keyword evidence="1" id="KW-1133">Transmembrane helix</keyword>
<evidence type="ECO:0000256" key="1">
    <source>
        <dbReference type="SAM" id="Phobius"/>
    </source>
</evidence>
<feature type="transmembrane region" description="Helical" evidence="1">
    <location>
        <begin position="50"/>
        <end position="75"/>
    </location>
</feature>
<reference evidence="2 3" key="1">
    <citation type="submission" date="2017-01" db="EMBL/GenBank/DDBJ databases">
        <title>Bacillus phylogenomics.</title>
        <authorList>
            <person name="Dunlap C."/>
        </authorList>
    </citation>
    <scope>NUCLEOTIDE SEQUENCE [LARGE SCALE GENOMIC DNA]</scope>
    <source>
        <strain evidence="2 3">NRRL B-41282</strain>
    </source>
</reference>
<dbReference type="Proteomes" id="UP000187367">
    <property type="component" value="Unassembled WGS sequence"/>
</dbReference>
<keyword evidence="1" id="KW-0812">Transmembrane</keyword>
<accession>A0A1R1QSA1</accession>
<comment type="caution">
    <text evidence="2">The sequence shown here is derived from an EMBL/GenBank/DDBJ whole genome shotgun (WGS) entry which is preliminary data.</text>
</comment>
<protein>
    <recommendedName>
        <fullName evidence="4">Circular bacteriocin, circularin A/uberolysin family</fullName>
    </recommendedName>
</protein>
<gene>
    <name evidence="2" type="ORF">BW143_06430</name>
</gene>